<keyword evidence="3" id="KW-1185">Reference proteome</keyword>
<sequence length="115" mass="13379">MVSIVVIINTLISLILLDIARRVWKVKQRLANITNRLTAAERWTYAVLDKAPANIYRRQQNIHNLRQANQSIQIQVEQVRQILSLLLVGQQIYGRYFVKLGLGKLRSEKDRSKIN</sequence>
<feature type="transmembrane region" description="Helical" evidence="1">
    <location>
        <begin position="6"/>
        <end position="24"/>
    </location>
</feature>
<evidence type="ECO:0000313" key="2">
    <source>
        <dbReference type="EMBL" id="MCV3215350.1"/>
    </source>
</evidence>
<dbReference type="RefSeq" id="WP_263746970.1">
    <property type="nucleotide sequence ID" value="NZ_JAOWRF010000253.1"/>
</dbReference>
<dbReference type="EMBL" id="JAOWRF010000253">
    <property type="protein sequence ID" value="MCV3215350.1"/>
    <property type="molecule type" value="Genomic_DNA"/>
</dbReference>
<gene>
    <name evidence="2" type="ORF">OGM63_17835</name>
</gene>
<name>A0ABT3B284_9CYAN</name>
<evidence type="ECO:0000313" key="3">
    <source>
        <dbReference type="Proteomes" id="UP001526143"/>
    </source>
</evidence>
<organism evidence="2 3">
    <name type="scientific">Plectonema radiosum NIES-515</name>
    <dbReference type="NCBI Taxonomy" id="2986073"/>
    <lineage>
        <taxon>Bacteria</taxon>
        <taxon>Bacillati</taxon>
        <taxon>Cyanobacteriota</taxon>
        <taxon>Cyanophyceae</taxon>
        <taxon>Oscillatoriophycideae</taxon>
        <taxon>Oscillatoriales</taxon>
        <taxon>Microcoleaceae</taxon>
        <taxon>Plectonema</taxon>
    </lineage>
</organism>
<accession>A0ABT3B284</accession>
<protein>
    <recommendedName>
        <fullName evidence="4">LemA family protein</fullName>
    </recommendedName>
</protein>
<keyword evidence="1" id="KW-1133">Transmembrane helix</keyword>
<evidence type="ECO:0008006" key="4">
    <source>
        <dbReference type="Google" id="ProtNLM"/>
    </source>
</evidence>
<reference evidence="2 3" key="1">
    <citation type="submission" date="2022-10" db="EMBL/GenBank/DDBJ databases">
        <title>Identification of biosynthetic pathway for the production of the potent trypsin inhibitor radiosumin.</title>
        <authorList>
            <person name="Fewer D.P."/>
            <person name="Delbaje E."/>
            <person name="Ouyang X."/>
            <person name="Agostino P.D."/>
            <person name="Wahlsten M."/>
            <person name="Jokela J."/>
            <person name="Permi P."/>
            <person name="Haapaniemi E."/>
            <person name="Koistinen H."/>
        </authorList>
    </citation>
    <scope>NUCLEOTIDE SEQUENCE [LARGE SCALE GENOMIC DNA]</scope>
    <source>
        <strain evidence="2 3">NIES-515</strain>
    </source>
</reference>
<comment type="caution">
    <text evidence="2">The sequence shown here is derived from an EMBL/GenBank/DDBJ whole genome shotgun (WGS) entry which is preliminary data.</text>
</comment>
<proteinExistence type="predicted"/>
<keyword evidence="1" id="KW-0472">Membrane</keyword>
<evidence type="ECO:0000256" key="1">
    <source>
        <dbReference type="SAM" id="Phobius"/>
    </source>
</evidence>
<keyword evidence="1" id="KW-0812">Transmembrane</keyword>
<dbReference type="Proteomes" id="UP001526143">
    <property type="component" value="Unassembled WGS sequence"/>
</dbReference>